<organism evidence="2 3">
    <name type="scientific">Agrilactobacillus composti DSM 18527 = JCM 14202</name>
    <dbReference type="NCBI Taxonomy" id="1423734"/>
    <lineage>
        <taxon>Bacteria</taxon>
        <taxon>Bacillati</taxon>
        <taxon>Bacillota</taxon>
        <taxon>Bacilli</taxon>
        <taxon>Lactobacillales</taxon>
        <taxon>Lactobacillaceae</taxon>
        <taxon>Agrilactobacillus</taxon>
    </lineage>
</organism>
<name>X0QTR3_9LACO</name>
<evidence type="ECO:0000313" key="3">
    <source>
        <dbReference type="Proteomes" id="UP000051236"/>
    </source>
</evidence>
<evidence type="ECO:0008006" key="4">
    <source>
        <dbReference type="Google" id="ProtNLM"/>
    </source>
</evidence>
<dbReference type="RefSeq" id="WP_035456184.1">
    <property type="nucleotide sequence ID" value="NZ_AZGA01000022.1"/>
</dbReference>
<dbReference type="Proteomes" id="UP000051236">
    <property type="component" value="Unassembled WGS sequence"/>
</dbReference>
<evidence type="ECO:0000313" key="2">
    <source>
        <dbReference type="EMBL" id="KRM34768.1"/>
    </source>
</evidence>
<dbReference type="EMBL" id="AZGA01000022">
    <property type="protein sequence ID" value="KRM34768.1"/>
    <property type="molecule type" value="Genomic_DNA"/>
</dbReference>
<reference evidence="2 3" key="1">
    <citation type="journal article" date="2015" name="Genome Announc.">
        <title>Expanding the biotechnology potential of lactobacilli through comparative genomics of 213 strains and associated genera.</title>
        <authorList>
            <person name="Sun Z."/>
            <person name="Harris H.M."/>
            <person name="McCann A."/>
            <person name="Guo C."/>
            <person name="Argimon S."/>
            <person name="Zhang W."/>
            <person name="Yang X."/>
            <person name="Jeffery I.B."/>
            <person name="Cooney J.C."/>
            <person name="Kagawa T.F."/>
            <person name="Liu W."/>
            <person name="Song Y."/>
            <person name="Salvetti E."/>
            <person name="Wrobel A."/>
            <person name="Rasinkangas P."/>
            <person name="Parkhill J."/>
            <person name="Rea M.C."/>
            <person name="O'Sullivan O."/>
            <person name="Ritari J."/>
            <person name="Douillard F.P."/>
            <person name="Paul Ross R."/>
            <person name="Yang R."/>
            <person name="Briner A.E."/>
            <person name="Felis G.E."/>
            <person name="de Vos W.M."/>
            <person name="Barrangou R."/>
            <person name="Klaenhammer T.R."/>
            <person name="Caufield P.W."/>
            <person name="Cui Y."/>
            <person name="Zhang H."/>
            <person name="O'Toole P.W."/>
        </authorList>
    </citation>
    <scope>NUCLEOTIDE SEQUENCE [LARGE SCALE GENOMIC DNA]</scope>
    <source>
        <strain evidence="2 3">DSM 18527</strain>
    </source>
</reference>
<gene>
    <name evidence="2" type="ORF">FC83_GL002107</name>
</gene>
<dbReference type="PATRIC" id="fig|1423734.3.peg.2129"/>
<dbReference type="AlphaFoldDB" id="X0QTR3"/>
<sequence length="63" mass="6138">MIKTSKVKYLGIAAAALLAVAPAAVTAVAPAFTGANTSTVQAATNAGNVTTKINIAGKPSILI</sequence>
<accession>X0QTR3</accession>
<evidence type="ECO:0000256" key="1">
    <source>
        <dbReference type="SAM" id="SignalP"/>
    </source>
</evidence>
<feature type="chain" id="PRO_5039726092" description="WxL domain-containing protein" evidence="1">
    <location>
        <begin position="28"/>
        <end position="63"/>
    </location>
</feature>
<proteinExistence type="predicted"/>
<keyword evidence="3" id="KW-1185">Reference proteome</keyword>
<comment type="caution">
    <text evidence="2">The sequence shown here is derived from an EMBL/GenBank/DDBJ whole genome shotgun (WGS) entry which is preliminary data.</text>
</comment>
<feature type="signal peptide" evidence="1">
    <location>
        <begin position="1"/>
        <end position="27"/>
    </location>
</feature>
<protein>
    <recommendedName>
        <fullName evidence="4">WxL domain-containing protein</fullName>
    </recommendedName>
</protein>
<keyword evidence="1" id="KW-0732">Signal</keyword>
<dbReference type="STRING" id="1423734.FC83_GL002107"/>